<keyword evidence="3 6" id="KW-0645">Protease</keyword>
<evidence type="ECO:0000256" key="6">
    <source>
        <dbReference type="RuleBase" id="RU003653"/>
    </source>
</evidence>
<comment type="function">
    <text evidence="1">Removes the N-terminal methionine from nascent proteins. The N-terminal methionine is often cleaved when the second residue in the primary sequence is small and uncharged (Met-Ala-, Cys, Gly, Pro, Ser, Thr, or Val). Requires deformylation of the N(alpha)-formylated initiator methionine before it can be hydrolyzed.</text>
</comment>
<dbReference type="EMBL" id="PEYW01000011">
    <property type="protein sequence ID" value="PIS20978.1"/>
    <property type="molecule type" value="Genomic_DNA"/>
</dbReference>
<evidence type="ECO:0000256" key="2">
    <source>
        <dbReference type="ARBA" id="ARBA00022438"/>
    </source>
</evidence>
<dbReference type="Gene3D" id="3.90.230.10">
    <property type="entry name" value="Creatinase/methionine aminopeptidase superfamily"/>
    <property type="match status" value="1"/>
</dbReference>
<reference evidence="9" key="1">
    <citation type="submission" date="2017-09" db="EMBL/GenBank/DDBJ databases">
        <title>Depth-based differentiation of microbial function through sediment-hosted aquifers and enrichment of novel symbionts in the deep terrestrial subsurface.</title>
        <authorList>
            <person name="Probst A.J."/>
            <person name="Ladd B."/>
            <person name="Jarett J.K."/>
            <person name="Geller-Mcgrath D.E."/>
            <person name="Sieber C.M.K."/>
            <person name="Emerson J.B."/>
            <person name="Anantharaman K."/>
            <person name="Thomas B.C."/>
            <person name="Malmstrom R."/>
            <person name="Stieglmeier M."/>
            <person name="Klingl A."/>
            <person name="Woyke T."/>
            <person name="Ryan C.M."/>
            <person name="Banfield J.F."/>
        </authorList>
    </citation>
    <scope>NUCLEOTIDE SEQUENCE [LARGE SCALE GENOMIC DNA]</scope>
</reference>
<organism evidence="8 9">
    <name type="scientific">candidate division WWE3 bacterium CG08_land_8_20_14_0_20_43_13</name>
    <dbReference type="NCBI Taxonomy" id="1975087"/>
    <lineage>
        <taxon>Bacteria</taxon>
        <taxon>Katanobacteria</taxon>
    </lineage>
</organism>
<dbReference type="GO" id="GO:0006508">
    <property type="term" value="P:proteolysis"/>
    <property type="evidence" value="ECO:0007669"/>
    <property type="project" value="UniProtKB-KW"/>
</dbReference>
<dbReference type="PRINTS" id="PR00599">
    <property type="entry name" value="MAPEPTIDASE"/>
</dbReference>
<evidence type="ECO:0000256" key="5">
    <source>
        <dbReference type="ARBA" id="ARBA00022801"/>
    </source>
</evidence>
<dbReference type="PANTHER" id="PTHR43330:SF27">
    <property type="entry name" value="METHIONINE AMINOPEPTIDASE"/>
    <property type="match status" value="1"/>
</dbReference>
<dbReference type="InterPro" id="IPR000994">
    <property type="entry name" value="Pept_M24"/>
</dbReference>
<sequence length="263" mass="29080">MENMILQNNEQLNIYKQAGLLSIQILWQVSRLVKEGSSPMKIDDLAFELCKKNDVRPSFYGVESGNLIYNHSCCISVNEQILHAIPIKKPFEYGDLVKIDFGIAYQGFFTDHCFTFVAGGYKNQKDRLLVEVSHKATLASLPLAIAGRKTGDLGFAMRRTAKESGFEVVKDFVGHGIGNSLHDRPIISPYALQDTGDTLKKGMVLCLECQVTAGSGDYIVKPDGWTIVSADGEKAGMVEYMVVVEEDSPLILTPTQDWNPVVV</sequence>
<dbReference type="Proteomes" id="UP000231414">
    <property type="component" value="Unassembled WGS sequence"/>
</dbReference>
<comment type="catalytic activity">
    <reaction evidence="6">
        <text>Release of N-terminal amino acids, preferentially methionine, from peptides and arylamides.</text>
        <dbReference type="EC" id="3.4.11.18"/>
    </reaction>
</comment>
<dbReference type="EC" id="3.4.11.18" evidence="6"/>
<proteinExistence type="inferred from homology"/>
<evidence type="ECO:0000313" key="8">
    <source>
        <dbReference type="EMBL" id="PIS20978.1"/>
    </source>
</evidence>
<dbReference type="Pfam" id="PF00557">
    <property type="entry name" value="Peptidase_M24"/>
    <property type="match status" value="1"/>
</dbReference>
<dbReference type="GO" id="GO:0005829">
    <property type="term" value="C:cytosol"/>
    <property type="evidence" value="ECO:0007669"/>
    <property type="project" value="TreeGrafter"/>
</dbReference>
<dbReference type="GO" id="GO:0070006">
    <property type="term" value="F:metalloaminopeptidase activity"/>
    <property type="evidence" value="ECO:0007669"/>
    <property type="project" value="InterPro"/>
</dbReference>
<dbReference type="InterPro" id="IPR001714">
    <property type="entry name" value="Pept_M24_MAP"/>
</dbReference>
<gene>
    <name evidence="8" type="primary">map</name>
    <name evidence="8" type="ORF">COT52_01035</name>
</gene>
<comment type="caution">
    <text evidence="8">The sequence shown here is derived from an EMBL/GenBank/DDBJ whole genome shotgun (WGS) entry which is preliminary data.</text>
</comment>
<comment type="similarity">
    <text evidence="6">Belongs to the peptidase M24A family.</text>
</comment>
<evidence type="ECO:0000256" key="4">
    <source>
        <dbReference type="ARBA" id="ARBA00022723"/>
    </source>
</evidence>
<keyword evidence="4 6" id="KW-0479">Metal-binding</keyword>
<evidence type="ECO:0000256" key="1">
    <source>
        <dbReference type="ARBA" id="ARBA00002521"/>
    </source>
</evidence>
<evidence type="ECO:0000313" key="9">
    <source>
        <dbReference type="Proteomes" id="UP000231414"/>
    </source>
</evidence>
<dbReference type="GO" id="GO:0046872">
    <property type="term" value="F:metal ion binding"/>
    <property type="evidence" value="ECO:0007669"/>
    <property type="project" value="UniProtKB-KW"/>
</dbReference>
<dbReference type="SUPFAM" id="SSF55920">
    <property type="entry name" value="Creatinase/aminopeptidase"/>
    <property type="match status" value="1"/>
</dbReference>
<dbReference type="NCBIfam" id="TIGR00500">
    <property type="entry name" value="met_pdase_I"/>
    <property type="match status" value="1"/>
</dbReference>
<protein>
    <recommendedName>
        <fullName evidence="6">Methionine aminopeptidase</fullName>
        <ecNumber evidence="6">3.4.11.18</ecNumber>
    </recommendedName>
</protein>
<keyword evidence="5" id="KW-0378">Hydrolase</keyword>
<dbReference type="InterPro" id="IPR036005">
    <property type="entry name" value="Creatinase/aminopeptidase-like"/>
</dbReference>
<dbReference type="InterPro" id="IPR002467">
    <property type="entry name" value="Pept_M24A_MAP1"/>
</dbReference>
<name>A0A2H0XA74_UNCKA</name>
<dbReference type="PANTHER" id="PTHR43330">
    <property type="entry name" value="METHIONINE AMINOPEPTIDASE"/>
    <property type="match status" value="1"/>
</dbReference>
<dbReference type="AlphaFoldDB" id="A0A2H0XA74"/>
<dbReference type="GO" id="GO:0004239">
    <property type="term" value="F:initiator methionyl aminopeptidase activity"/>
    <property type="evidence" value="ECO:0007669"/>
    <property type="project" value="UniProtKB-EC"/>
</dbReference>
<keyword evidence="2 6" id="KW-0031">Aminopeptidase</keyword>
<evidence type="ECO:0000259" key="7">
    <source>
        <dbReference type="Pfam" id="PF00557"/>
    </source>
</evidence>
<comment type="cofactor">
    <cofactor evidence="6">
        <name>Co(2+)</name>
        <dbReference type="ChEBI" id="CHEBI:48828"/>
    </cofactor>
    <cofactor evidence="6">
        <name>Zn(2+)</name>
        <dbReference type="ChEBI" id="CHEBI:29105"/>
    </cofactor>
    <cofactor evidence="6">
        <name>Mn(2+)</name>
        <dbReference type="ChEBI" id="CHEBI:29035"/>
    </cofactor>
    <cofactor evidence="6">
        <name>Fe(2+)</name>
        <dbReference type="ChEBI" id="CHEBI:29033"/>
    </cofactor>
    <text evidence="6">Binds 2 divalent metal cations per subunit. Has a high-affinity and a low affinity metal-binding site. The true nature of the physiological cofactor is under debate. The enzyme is active with cobalt, zinc, manganese or divalent iron ions.</text>
</comment>
<accession>A0A2H0XA74</accession>
<evidence type="ECO:0000256" key="3">
    <source>
        <dbReference type="ARBA" id="ARBA00022670"/>
    </source>
</evidence>
<feature type="domain" description="Peptidase M24" evidence="7">
    <location>
        <begin position="15"/>
        <end position="245"/>
    </location>
</feature>